<keyword evidence="2 5" id="KW-0812">Transmembrane</keyword>
<feature type="transmembrane region" description="Helical" evidence="5">
    <location>
        <begin position="345"/>
        <end position="363"/>
    </location>
</feature>
<evidence type="ECO:0000256" key="5">
    <source>
        <dbReference type="SAM" id="Phobius"/>
    </source>
</evidence>
<protein>
    <submittedName>
        <fullName evidence="7">O-antigen ligase family protein</fullName>
    </submittedName>
</protein>
<feature type="transmembrane region" description="Helical" evidence="5">
    <location>
        <begin position="318"/>
        <end position="338"/>
    </location>
</feature>
<name>A0ABT7JBY5_9DEIO</name>
<keyword evidence="4 5" id="KW-0472">Membrane</keyword>
<dbReference type="PANTHER" id="PTHR37422:SF13">
    <property type="entry name" value="LIPOPOLYSACCHARIDE BIOSYNTHESIS PROTEIN PA4999-RELATED"/>
    <property type="match status" value="1"/>
</dbReference>
<organism evidence="7 8">
    <name type="scientific">Deinococcus rhizophilus</name>
    <dbReference type="NCBI Taxonomy" id="3049544"/>
    <lineage>
        <taxon>Bacteria</taxon>
        <taxon>Thermotogati</taxon>
        <taxon>Deinococcota</taxon>
        <taxon>Deinococci</taxon>
        <taxon>Deinococcales</taxon>
        <taxon>Deinococcaceae</taxon>
        <taxon>Deinococcus</taxon>
    </lineage>
</organism>
<dbReference type="Pfam" id="PF04932">
    <property type="entry name" value="Wzy_C"/>
    <property type="match status" value="1"/>
</dbReference>
<gene>
    <name evidence="7" type="ORF">QOL99_00105</name>
</gene>
<dbReference type="Proteomes" id="UP001302059">
    <property type="component" value="Unassembled WGS sequence"/>
</dbReference>
<comment type="caution">
    <text evidence="7">The sequence shown here is derived from an EMBL/GenBank/DDBJ whole genome shotgun (WGS) entry which is preliminary data.</text>
</comment>
<evidence type="ECO:0000256" key="2">
    <source>
        <dbReference type="ARBA" id="ARBA00022692"/>
    </source>
</evidence>
<feature type="transmembrane region" description="Helical" evidence="5">
    <location>
        <begin position="157"/>
        <end position="176"/>
    </location>
</feature>
<keyword evidence="8" id="KW-1185">Reference proteome</keyword>
<feature type="transmembrane region" description="Helical" evidence="5">
    <location>
        <begin position="227"/>
        <end position="245"/>
    </location>
</feature>
<evidence type="ECO:0000256" key="4">
    <source>
        <dbReference type="ARBA" id="ARBA00023136"/>
    </source>
</evidence>
<dbReference type="GO" id="GO:0016874">
    <property type="term" value="F:ligase activity"/>
    <property type="evidence" value="ECO:0007669"/>
    <property type="project" value="UniProtKB-KW"/>
</dbReference>
<dbReference type="EMBL" id="JASNGB010000001">
    <property type="protein sequence ID" value="MDL2342550.1"/>
    <property type="molecule type" value="Genomic_DNA"/>
</dbReference>
<evidence type="ECO:0000313" key="7">
    <source>
        <dbReference type="EMBL" id="MDL2342550.1"/>
    </source>
</evidence>
<accession>A0ABT7JBY5</accession>
<reference evidence="7 8" key="1">
    <citation type="submission" date="2023-05" db="EMBL/GenBank/DDBJ databases">
        <authorList>
            <person name="Gao F."/>
        </authorList>
    </citation>
    <scope>NUCLEOTIDE SEQUENCE [LARGE SCALE GENOMIC DNA]</scope>
    <source>
        <strain evidence="7 8">MIMF12</strain>
    </source>
</reference>
<evidence type="ECO:0000313" key="8">
    <source>
        <dbReference type="Proteomes" id="UP001302059"/>
    </source>
</evidence>
<feature type="transmembrane region" description="Helical" evidence="5">
    <location>
        <begin position="63"/>
        <end position="82"/>
    </location>
</feature>
<feature type="domain" description="O-antigen ligase-related" evidence="6">
    <location>
        <begin position="186"/>
        <end position="326"/>
    </location>
</feature>
<dbReference type="InterPro" id="IPR007016">
    <property type="entry name" value="O-antigen_ligase-rel_domated"/>
</dbReference>
<evidence type="ECO:0000259" key="6">
    <source>
        <dbReference type="Pfam" id="PF04932"/>
    </source>
</evidence>
<keyword evidence="3 5" id="KW-1133">Transmembrane helix</keyword>
<keyword evidence="7" id="KW-0436">Ligase</keyword>
<evidence type="ECO:0000256" key="1">
    <source>
        <dbReference type="ARBA" id="ARBA00004141"/>
    </source>
</evidence>
<feature type="transmembrane region" description="Helical" evidence="5">
    <location>
        <begin position="117"/>
        <end position="136"/>
    </location>
</feature>
<dbReference type="PANTHER" id="PTHR37422">
    <property type="entry name" value="TEICHURONIC ACID BIOSYNTHESIS PROTEIN TUAE"/>
    <property type="match status" value="1"/>
</dbReference>
<sequence length="399" mass="42277">MTWTIPHPRVYMRAVGWREFALAAFLFAGVFKSALSLPFDLTVALAGVVGVATAWRVVQTQRLPSAAIWMLGLWVVMMLGLFQVGPGYGLEKAARFYTLTLLGAVATPVLLHDRNAVLRFGYALLFVGGLTAFNALQSYQSLGAFDRLEAFDANTIALGRTVGSSLLVALLLWLGGHLRGAATLLLAAPMTFVLVSSGSRGPLIAVALAITPSLLMSLRRARGAGRVGLFGLMLLAGGLTALPFVPAQSLARLQTFFSGDLDRSSATRAEAITYTLPEIVRNPLGVGFGRFEEVVPLTITTTPIIYPHNLLLEIGLEAGWLALAALVGLLCLGLSRVFKASRTSIAGVLALGLLLFGLVNALVSGDVNDNRLFWAGLALALTARQITNGSPAPSTSRYG</sequence>
<proteinExistence type="predicted"/>
<comment type="subcellular location">
    <subcellularLocation>
        <location evidence="1">Membrane</location>
        <topology evidence="1">Multi-pass membrane protein</topology>
    </subcellularLocation>
</comment>
<evidence type="ECO:0000256" key="3">
    <source>
        <dbReference type="ARBA" id="ARBA00022989"/>
    </source>
</evidence>
<dbReference type="InterPro" id="IPR051533">
    <property type="entry name" value="WaaL-like"/>
</dbReference>
<feature type="transmembrane region" description="Helical" evidence="5">
    <location>
        <begin position="182"/>
        <end position="215"/>
    </location>
</feature>
<dbReference type="RefSeq" id="WP_285520590.1">
    <property type="nucleotide sequence ID" value="NZ_JASNGB010000001.1"/>
</dbReference>